<keyword evidence="14" id="KW-1185">Reference proteome</keyword>
<evidence type="ECO:0000313" key="11">
    <source>
        <dbReference type="EMBL" id="MBD1261250.1"/>
    </source>
</evidence>
<reference evidence="12 13" key="1">
    <citation type="submission" date="2018-05" db="EMBL/GenBank/DDBJ databases">
        <title>Genomic Encyclopedia of Archaeal and Bacterial Type Strains, Phase II (KMG-II): from individual species to whole genera.</title>
        <authorList>
            <person name="Goeker M."/>
        </authorList>
    </citation>
    <scope>NUCLEOTIDE SEQUENCE [LARGE SCALE GENOMIC DNA]</scope>
    <source>
        <strain evidence="12 13">DSM 23514</strain>
    </source>
</reference>
<evidence type="ECO:0000313" key="12">
    <source>
        <dbReference type="EMBL" id="PWK23508.1"/>
    </source>
</evidence>
<evidence type="ECO:0000256" key="3">
    <source>
        <dbReference type="ARBA" id="ARBA00012054"/>
    </source>
</evidence>
<keyword evidence="4 10" id="KW-0808">Transferase</keyword>
<dbReference type="CDD" id="cd02021">
    <property type="entry name" value="GntK"/>
    <property type="match status" value="1"/>
</dbReference>
<keyword evidence="7 10" id="KW-0067">ATP-binding</keyword>
<dbReference type="GO" id="GO:0019521">
    <property type="term" value="P:D-gluconate metabolic process"/>
    <property type="evidence" value="ECO:0007669"/>
    <property type="project" value="UniProtKB-KW"/>
</dbReference>
<reference evidence="11 14" key="2">
    <citation type="submission" date="2020-07" db="EMBL/GenBank/DDBJ databases">
        <title>The draft genome sequence of Maribacter polysiphoniae KCTC 22021.</title>
        <authorList>
            <person name="Mu L."/>
        </authorList>
    </citation>
    <scope>NUCLEOTIDE SEQUENCE [LARGE SCALE GENOMIC DNA]</scope>
    <source>
        <strain evidence="11 14">KCTC 22021</strain>
    </source>
</reference>
<keyword evidence="5 10" id="KW-0547">Nucleotide-binding</keyword>
<comment type="catalytic activity">
    <reaction evidence="9 10">
        <text>D-gluconate + ATP = 6-phospho-D-gluconate + ADP + H(+)</text>
        <dbReference type="Rhea" id="RHEA:19433"/>
        <dbReference type="ChEBI" id="CHEBI:15378"/>
        <dbReference type="ChEBI" id="CHEBI:18391"/>
        <dbReference type="ChEBI" id="CHEBI:30616"/>
        <dbReference type="ChEBI" id="CHEBI:58759"/>
        <dbReference type="ChEBI" id="CHEBI:456216"/>
        <dbReference type="EC" id="2.7.1.12"/>
    </reaction>
</comment>
<keyword evidence="6 10" id="KW-0418">Kinase</keyword>
<dbReference type="FunFam" id="3.40.50.300:FF:000522">
    <property type="entry name" value="Gluconokinase"/>
    <property type="match status" value="1"/>
</dbReference>
<dbReference type="EC" id="2.7.1.12" evidence="3 10"/>
<dbReference type="InterPro" id="IPR006001">
    <property type="entry name" value="Therm_gnt_kin"/>
</dbReference>
<evidence type="ECO:0000256" key="6">
    <source>
        <dbReference type="ARBA" id="ARBA00022777"/>
    </source>
</evidence>
<gene>
    <name evidence="11" type="ORF">HZY62_11660</name>
    <name evidence="12" type="ORF">LX92_02074</name>
</gene>
<dbReference type="EMBL" id="QGGQ01000004">
    <property type="protein sequence ID" value="PWK23508.1"/>
    <property type="molecule type" value="Genomic_DNA"/>
</dbReference>
<evidence type="ECO:0000313" key="13">
    <source>
        <dbReference type="Proteomes" id="UP000245667"/>
    </source>
</evidence>
<keyword evidence="8" id="KW-0311">Gluconate utilization</keyword>
<comment type="caution">
    <text evidence="12">The sequence shown here is derived from an EMBL/GenBank/DDBJ whole genome shotgun (WGS) entry which is preliminary data.</text>
</comment>
<evidence type="ECO:0000256" key="10">
    <source>
        <dbReference type="RuleBase" id="RU363066"/>
    </source>
</evidence>
<accession>A0A316E1F0</accession>
<evidence type="ECO:0000313" key="14">
    <source>
        <dbReference type="Proteomes" id="UP000651837"/>
    </source>
</evidence>
<dbReference type="Pfam" id="PF01202">
    <property type="entry name" value="SKI"/>
    <property type="match status" value="1"/>
</dbReference>
<dbReference type="NCBIfam" id="TIGR01313">
    <property type="entry name" value="therm_gnt_kin"/>
    <property type="match status" value="1"/>
</dbReference>
<evidence type="ECO:0000256" key="1">
    <source>
        <dbReference type="ARBA" id="ARBA00004761"/>
    </source>
</evidence>
<comment type="pathway">
    <text evidence="1">Carbohydrate acid metabolism.</text>
</comment>
<sequence>MDNKYIYIVMGVSGCGKSTIGTLLANELDIPFFDGDDYHPKANVEKMASGKALNDEDRKGWLQSLNKLAIEHKAPGAVIACSALKESYRALLRNQLEEEMVFVYLQGSFTEIHERLKNRKGHYMPIALLKSQFETLEPPKDAIEISINHNPKEIIAKILDKRA</sequence>
<dbReference type="PANTHER" id="PTHR43442">
    <property type="entry name" value="GLUCONOKINASE-RELATED"/>
    <property type="match status" value="1"/>
</dbReference>
<dbReference type="GO" id="GO:0046316">
    <property type="term" value="F:gluconokinase activity"/>
    <property type="evidence" value="ECO:0007669"/>
    <property type="project" value="UniProtKB-EC"/>
</dbReference>
<dbReference type="OrthoDB" id="9813917at2"/>
<dbReference type="PROSITE" id="PS51257">
    <property type="entry name" value="PROKAR_LIPOPROTEIN"/>
    <property type="match status" value="1"/>
</dbReference>
<dbReference type="InterPro" id="IPR027417">
    <property type="entry name" value="P-loop_NTPase"/>
</dbReference>
<dbReference type="SUPFAM" id="SSF52540">
    <property type="entry name" value="P-loop containing nucleoside triphosphate hydrolases"/>
    <property type="match status" value="1"/>
</dbReference>
<dbReference type="AlphaFoldDB" id="A0A316E1F0"/>
<name>A0A316E1F0_9FLAO</name>
<dbReference type="RefSeq" id="WP_109650227.1">
    <property type="nucleotide sequence ID" value="NZ_JACWLN010000004.1"/>
</dbReference>
<dbReference type="Gene3D" id="3.40.50.300">
    <property type="entry name" value="P-loop containing nucleotide triphosphate hydrolases"/>
    <property type="match status" value="1"/>
</dbReference>
<dbReference type="EMBL" id="JACWLN010000004">
    <property type="protein sequence ID" value="MBD1261250.1"/>
    <property type="molecule type" value="Genomic_DNA"/>
</dbReference>
<dbReference type="Proteomes" id="UP000651837">
    <property type="component" value="Unassembled WGS sequence"/>
</dbReference>
<proteinExistence type="inferred from homology"/>
<protein>
    <recommendedName>
        <fullName evidence="3 10">Gluconokinase</fullName>
        <ecNumber evidence="3 10">2.7.1.12</ecNumber>
    </recommendedName>
</protein>
<dbReference type="GO" id="GO:0005737">
    <property type="term" value="C:cytoplasm"/>
    <property type="evidence" value="ECO:0007669"/>
    <property type="project" value="TreeGrafter"/>
</dbReference>
<evidence type="ECO:0000256" key="5">
    <source>
        <dbReference type="ARBA" id="ARBA00022741"/>
    </source>
</evidence>
<comment type="similarity">
    <text evidence="2 10">Belongs to the gluconokinase GntK/GntV family.</text>
</comment>
<dbReference type="InterPro" id="IPR031322">
    <property type="entry name" value="Shikimate/glucono_kinase"/>
</dbReference>
<dbReference type="PANTHER" id="PTHR43442:SF3">
    <property type="entry name" value="GLUCONOKINASE-RELATED"/>
    <property type="match status" value="1"/>
</dbReference>
<dbReference type="Proteomes" id="UP000245667">
    <property type="component" value="Unassembled WGS sequence"/>
</dbReference>
<organism evidence="12 13">
    <name type="scientific">Maribacter polysiphoniae</name>
    <dbReference type="NCBI Taxonomy" id="429344"/>
    <lineage>
        <taxon>Bacteria</taxon>
        <taxon>Pseudomonadati</taxon>
        <taxon>Bacteroidota</taxon>
        <taxon>Flavobacteriia</taxon>
        <taxon>Flavobacteriales</taxon>
        <taxon>Flavobacteriaceae</taxon>
        <taxon>Maribacter</taxon>
    </lineage>
</organism>
<dbReference type="GO" id="GO:0005524">
    <property type="term" value="F:ATP binding"/>
    <property type="evidence" value="ECO:0007669"/>
    <property type="project" value="UniProtKB-KW"/>
</dbReference>
<evidence type="ECO:0000256" key="8">
    <source>
        <dbReference type="ARBA" id="ARBA00023064"/>
    </source>
</evidence>
<evidence type="ECO:0000256" key="2">
    <source>
        <dbReference type="ARBA" id="ARBA00008420"/>
    </source>
</evidence>
<evidence type="ECO:0000256" key="9">
    <source>
        <dbReference type="ARBA" id="ARBA00048090"/>
    </source>
</evidence>
<evidence type="ECO:0000256" key="7">
    <source>
        <dbReference type="ARBA" id="ARBA00022840"/>
    </source>
</evidence>
<evidence type="ECO:0000256" key="4">
    <source>
        <dbReference type="ARBA" id="ARBA00022679"/>
    </source>
</evidence>